<dbReference type="Proteomes" id="UP000005839">
    <property type="component" value="Unassembled WGS sequence"/>
</dbReference>
<sequence length="294" mass="33397">MSSKGSVNNSQTKSQTSDFDTELAQIIPEMPDATRLKFATFLDSADNPLPEFKQQFIDSFQKFETLTQTDSQVRPLLPEGTTEETLAKELAKVDGSQSILKAEQQEAADIFNLMFESLSKLEPCDDIEEIRKLANAPTLAEAFPQEEEFDFSDLVDAMPQESAEIFHAAIACQLAGMTKPAKLLFKLFTQRQFIDANEGYQSLQTDITKYKGAIETAKHHSKKGENSHHASNRKRKEFAIGLFKEKPYKNPKQATERLFPSINDYANSINHPFTSEYQGFQTVYRWFLAERKNK</sequence>
<proteinExistence type="predicted"/>
<comment type="caution">
    <text evidence="2">The sequence shown here is derived from an EMBL/GenBank/DDBJ whole genome shotgun (WGS) entry which is preliminary data.</text>
</comment>
<organism evidence="2 3">
    <name type="scientific">Shewanella benthica KT99</name>
    <dbReference type="NCBI Taxonomy" id="314608"/>
    <lineage>
        <taxon>Bacteria</taxon>
        <taxon>Pseudomonadati</taxon>
        <taxon>Pseudomonadota</taxon>
        <taxon>Gammaproteobacteria</taxon>
        <taxon>Alteromonadales</taxon>
        <taxon>Shewanellaceae</taxon>
        <taxon>Shewanella</taxon>
    </lineage>
</organism>
<gene>
    <name evidence="2" type="ORF">KT99_15907</name>
</gene>
<evidence type="ECO:0000313" key="3">
    <source>
        <dbReference type="Proteomes" id="UP000005839"/>
    </source>
</evidence>
<accession>A9DA94</accession>
<feature type="region of interest" description="Disordered" evidence="1">
    <location>
        <begin position="1"/>
        <end position="20"/>
    </location>
</feature>
<reference evidence="2 3" key="1">
    <citation type="submission" date="2007-10" db="EMBL/GenBank/DDBJ databases">
        <authorList>
            <person name="Yayanos A."/>
            <person name="Ferriera S."/>
            <person name="Johnson J."/>
            <person name="Kravitz S."/>
            <person name="Halpern A."/>
            <person name="Remington K."/>
            <person name="Beeson K."/>
            <person name="Tran B."/>
            <person name="Rogers Y.-H."/>
            <person name="Friedman R."/>
            <person name="Venter J.C."/>
        </authorList>
    </citation>
    <scope>NUCLEOTIDE SEQUENCE [LARGE SCALE GENOMIC DNA]</scope>
    <source>
        <strain evidence="2 3">KT99</strain>
    </source>
</reference>
<dbReference type="RefSeq" id="WP_005499571.1">
    <property type="nucleotide sequence ID" value="NZ_ABIC01000017.1"/>
</dbReference>
<evidence type="ECO:0000313" key="2">
    <source>
        <dbReference type="EMBL" id="EDQ00727.1"/>
    </source>
</evidence>
<dbReference type="AlphaFoldDB" id="A9DA94"/>
<feature type="compositionally biased region" description="Polar residues" evidence="1">
    <location>
        <begin position="1"/>
        <end position="18"/>
    </location>
</feature>
<protein>
    <submittedName>
        <fullName evidence="2">Uncharacterized protein</fullName>
    </submittedName>
</protein>
<evidence type="ECO:0000256" key="1">
    <source>
        <dbReference type="SAM" id="MobiDB-lite"/>
    </source>
</evidence>
<name>A9DA94_9GAMM</name>
<dbReference type="EMBL" id="ABIC01000017">
    <property type="protein sequence ID" value="EDQ00727.1"/>
    <property type="molecule type" value="Genomic_DNA"/>
</dbReference>
<keyword evidence="3" id="KW-1185">Reference proteome</keyword>